<dbReference type="EMBL" id="VOXD01000015">
    <property type="protein sequence ID" value="TXF89331.1"/>
    <property type="molecule type" value="Genomic_DNA"/>
</dbReference>
<dbReference type="RefSeq" id="WP_147930857.1">
    <property type="nucleotide sequence ID" value="NZ_VOXD01000015.1"/>
</dbReference>
<accession>A0A5C7FHQ0</accession>
<comment type="caution">
    <text evidence="2">The sequence shown here is derived from an EMBL/GenBank/DDBJ whole genome shotgun (WGS) entry which is preliminary data.</text>
</comment>
<keyword evidence="3" id="KW-1185">Reference proteome</keyword>
<dbReference type="PANTHER" id="PTHR30399">
    <property type="entry name" value="UNCHARACTERIZED PROTEIN YGJP"/>
    <property type="match status" value="1"/>
</dbReference>
<dbReference type="CDD" id="cd07344">
    <property type="entry name" value="M48_yhfN_like"/>
    <property type="match status" value="1"/>
</dbReference>
<dbReference type="InterPro" id="IPR002725">
    <property type="entry name" value="YgjP-like_metallopeptidase"/>
</dbReference>
<name>A0A5C7FHQ0_9BACT</name>
<evidence type="ECO:0000313" key="3">
    <source>
        <dbReference type="Proteomes" id="UP000321907"/>
    </source>
</evidence>
<dbReference type="Pfam" id="PF01863">
    <property type="entry name" value="YgjP-like"/>
    <property type="match status" value="1"/>
</dbReference>
<dbReference type="PANTHER" id="PTHR30399:SF1">
    <property type="entry name" value="UTP PYROPHOSPHATASE"/>
    <property type="match status" value="1"/>
</dbReference>
<dbReference type="Gene3D" id="3.30.2010.10">
    <property type="entry name" value="Metalloproteases ('zincins'), catalytic domain"/>
    <property type="match status" value="1"/>
</dbReference>
<evidence type="ECO:0000259" key="1">
    <source>
        <dbReference type="Pfam" id="PF01863"/>
    </source>
</evidence>
<dbReference type="AlphaFoldDB" id="A0A5C7FHQ0"/>
<dbReference type="Proteomes" id="UP000321907">
    <property type="component" value="Unassembled WGS sequence"/>
</dbReference>
<feature type="domain" description="YgjP-like metallopeptidase" evidence="1">
    <location>
        <begin position="25"/>
        <end position="230"/>
    </location>
</feature>
<reference evidence="2 3" key="1">
    <citation type="submission" date="2019-08" db="EMBL/GenBank/DDBJ databases">
        <title>Lewinella sp. strain SSH13 Genome sequencing and assembly.</title>
        <authorList>
            <person name="Kim I."/>
        </authorList>
    </citation>
    <scope>NUCLEOTIDE SEQUENCE [LARGE SCALE GENOMIC DNA]</scope>
    <source>
        <strain evidence="2 3">SSH13</strain>
    </source>
</reference>
<sequence length="240" mass="28379">MAINKITLGELTITVDRKAIKNIHLSVYPPDGRVHISAPERFTLDALRVYAIGRLPWIERQRQELISQPRDTPRQYISRETHWWAGQRYLLDVQEQQGARPQVQSKLKELCMTVPPSYTREQRQTLLYNFYREDLKARVPALIAKYESQMGVSVAEFRVRKMRTKWGSCNIEASRIWLNVELARKPPECLEYLVVHEMVHLLERTHSRRFRSLMDKFFPGWPAVRKLLNELPVAHVDWAY</sequence>
<evidence type="ECO:0000313" key="2">
    <source>
        <dbReference type="EMBL" id="TXF89331.1"/>
    </source>
</evidence>
<gene>
    <name evidence="2" type="ORF">FUA23_11340</name>
</gene>
<dbReference type="InterPro" id="IPR053136">
    <property type="entry name" value="UTP_pyrophosphatase-like"/>
</dbReference>
<protein>
    <submittedName>
        <fullName evidence="2">M48 family metallopeptidase</fullName>
    </submittedName>
</protein>
<proteinExistence type="predicted"/>
<dbReference type="OrthoDB" id="9811177at2"/>
<organism evidence="2 3">
    <name type="scientific">Neolewinella aurantiaca</name>
    <dbReference type="NCBI Taxonomy" id="2602767"/>
    <lineage>
        <taxon>Bacteria</taxon>
        <taxon>Pseudomonadati</taxon>
        <taxon>Bacteroidota</taxon>
        <taxon>Saprospiria</taxon>
        <taxon>Saprospirales</taxon>
        <taxon>Lewinellaceae</taxon>
        <taxon>Neolewinella</taxon>
    </lineage>
</organism>